<keyword evidence="1 4" id="KW-0808">Transferase</keyword>
<dbReference type="GO" id="GO:0019205">
    <property type="term" value="F:nucleobase-containing compound kinase activity"/>
    <property type="evidence" value="ECO:0007669"/>
    <property type="project" value="InterPro"/>
</dbReference>
<dbReference type="PROSITE" id="PS00113">
    <property type="entry name" value="ADENYLATE_KINASE"/>
    <property type="match status" value="1"/>
</dbReference>
<evidence type="ECO:0000313" key="6">
    <source>
        <dbReference type="Proteomes" id="UP000814243"/>
    </source>
</evidence>
<feature type="non-terminal residue" evidence="5">
    <location>
        <position position="1"/>
    </location>
</feature>
<comment type="caution">
    <text evidence="5">The sequence shown here is derived from an EMBL/GenBank/DDBJ whole genome shotgun (WGS) entry which is preliminary data.</text>
</comment>
<name>A0A922MFA8_SPOEX</name>
<dbReference type="Gene3D" id="3.40.50.300">
    <property type="entry name" value="P-loop containing nucleotide triphosphate hydrolases"/>
    <property type="match status" value="1"/>
</dbReference>
<proteinExistence type="inferred from homology"/>
<evidence type="ECO:0000256" key="3">
    <source>
        <dbReference type="ARBA" id="ARBA00022777"/>
    </source>
</evidence>
<evidence type="ECO:0000313" key="5">
    <source>
        <dbReference type="EMBL" id="KAH9636130.1"/>
    </source>
</evidence>
<dbReference type="SUPFAM" id="SSF52540">
    <property type="entry name" value="P-loop containing nucleoside triphosphate hydrolases"/>
    <property type="match status" value="1"/>
</dbReference>
<dbReference type="AlphaFoldDB" id="A0A922MFA8"/>
<organism evidence="5 6">
    <name type="scientific">Spodoptera exigua</name>
    <name type="common">Beet armyworm</name>
    <name type="synonym">Noctua fulgens</name>
    <dbReference type="NCBI Taxonomy" id="7107"/>
    <lineage>
        <taxon>Eukaryota</taxon>
        <taxon>Metazoa</taxon>
        <taxon>Ecdysozoa</taxon>
        <taxon>Arthropoda</taxon>
        <taxon>Hexapoda</taxon>
        <taxon>Insecta</taxon>
        <taxon>Pterygota</taxon>
        <taxon>Neoptera</taxon>
        <taxon>Endopterygota</taxon>
        <taxon>Lepidoptera</taxon>
        <taxon>Glossata</taxon>
        <taxon>Ditrysia</taxon>
        <taxon>Noctuoidea</taxon>
        <taxon>Noctuidae</taxon>
        <taxon>Amphipyrinae</taxon>
        <taxon>Spodoptera</taxon>
    </lineage>
</organism>
<evidence type="ECO:0000256" key="2">
    <source>
        <dbReference type="ARBA" id="ARBA00022741"/>
    </source>
</evidence>
<protein>
    <recommendedName>
        <fullName evidence="7">Adenylate kinase</fullName>
    </recommendedName>
</protein>
<dbReference type="Proteomes" id="UP000814243">
    <property type="component" value="Unassembled WGS sequence"/>
</dbReference>
<dbReference type="InterPro" id="IPR000850">
    <property type="entry name" value="Adenylat/UMP-CMP_kin"/>
</dbReference>
<comment type="similarity">
    <text evidence="4">Belongs to the adenylate kinase family.</text>
</comment>
<keyword evidence="2" id="KW-0547">Nucleotide-binding</keyword>
<dbReference type="InterPro" id="IPR027417">
    <property type="entry name" value="P-loop_NTPase"/>
</dbReference>
<gene>
    <name evidence="5" type="ORF">HF086_007082</name>
</gene>
<evidence type="ECO:0000256" key="4">
    <source>
        <dbReference type="RuleBase" id="RU003330"/>
    </source>
</evidence>
<dbReference type="Pfam" id="PF00406">
    <property type="entry name" value="ADK"/>
    <property type="match status" value="1"/>
</dbReference>
<dbReference type="GO" id="GO:0005524">
    <property type="term" value="F:ATP binding"/>
    <property type="evidence" value="ECO:0007669"/>
    <property type="project" value="InterPro"/>
</dbReference>
<dbReference type="PANTHER" id="PTHR23359">
    <property type="entry name" value="NUCLEOTIDE KINASE"/>
    <property type="match status" value="1"/>
</dbReference>
<dbReference type="EMBL" id="JACEFF010000511">
    <property type="protein sequence ID" value="KAH9636130.1"/>
    <property type="molecule type" value="Genomic_DNA"/>
</dbReference>
<accession>A0A922MFA8</accession>
<dbReference type="GO" id="GO:0006139">
    <property type="term" value="P:nucleobase-containing compound metabolic process"/>
    <property type="evidence" value="ECO:0007669"/>
    <property type="project" value="InterPro"/>
</dbReference>
<dbReference type="PRINTS" id="PR00094">
    <property type="entry name" value="ADENYLTKNASE"/>
</dbReference>
<keyword evidence="3 4" id="KW-0418">Kinase</keyword>
<evidence type="ECO:0008006" key="7">
    <source>
        <dbReference type="Google" id="ProtNLM"/>
    </source>
</evidence>
<reference evidence="5" key="1">
    <citation type="journal article" date="2021" name="G3 (Bethesda)">
        <title>Genome and transcriptome analysis of the beet armyworm Spodoptera exigua reveals targets for pest control. .</title>
        <authorList>
            <person name="Simon S."/>
            <person name="Breeschoten T."/>
            <person name="Jansen H.J."/>
            <person name="Dirks R.P."/>
            <person name="Schranz M.E."/>
            <person name="Ros V.I.D."/>
        </authorList>
    </citation>
    <scope>NUCLEOTIDE SEQUENCE</scope>
    <source>
        <strain evidence="5">TB_SE_WUR_2020</strain>
    </source>
</reference>
<sequence length="218" mass="23366">VNGERNPDEVYKDFRAAVLQILGATEDQSTMNGVSGVGVGAGGIPGEIVGVEPAPVVDIERERREENVAPVVPLPVAMPLPVPKALPVTPEVIRVRGETTTPALLWVVGGPGSNKATLCQRAVSQRQGWTHYSLADAGGRPASDGALARAAISGGELVPMELVTKLVRAAMQDAGRMGHGLVLDGYPRDLEQMEQFQTEVRRLEFSFKDEMVGLFRWC</sequence>
<evidence type="ECO:0000256" key="1">
    <source>
        <dbReference type="ARBA" id="ARBA00022679"/>
    </source>
</evidence>
<dbReference type="InterPro" id="IPR033690">
    <property type="entry name" value="Adenylat_kinase_CS"/>
</dbReference>